<evidence type="ECO:0000313" key="1">
    <source>
        <dbReference type="EMBL" id="KIK05838.1"/>
    </source>
</evidence>
<name>A0A0C9YCC0_9AGAR</name>
<dbReference type="HOGENOM" id="CLU_2979431_0_0_1"/>
<dbReference type="Proteomes" id="UP000054477">
    <property type="component" value="Unassembled WGS sequence"/>
</dbReference>
<evidence type="ECO:0000313" key="2">
    <source>
        <dbReference type="Proteomes" id="UP000054477"/>
    </source>
</evidence>
<reference evidence="2" key="2">
    <citation type="submission" date="2015-01" db="EMBL/GenBank/DDBJ databases">
        <title>Evolutionary Origins and Diversification of the Mycorrhizal Mutualists.</title>
        <authorList>
            <consortium name="DOE Joint Genome Institute"/>
            <consortium name="Mycorrhizal Genomics Consortium"/>
            <person name="Kohler A."/>
            <person name="Kuo A."/>
            <person name="Nagy L.G."/>
            <person name="Floudas D."/>
            <person name="Copeland A."/>
            <person name="Barry K.W."/>
            <person name="Cichocki N."/>
            <person name="Veneault-Fourrey C."/>
            <person name="LaButti K."/>
            <person name="Lindquist E.A."/>
            <person name="Lipzen A."/>
            <person name="Lundell T."/>
            <person name="Morin E."/>
            <person name="Murat C."/>
            <person name="Riley R."/>
            <person name="Ohm R."/>
            <person name="Sun H."/>
            <person name="Tunlid A."/>
            <person name="Henrissat B."/>
            <person name="Grigoriev I.V."/>
            <person name="Hibbett D.S."/>
            <person name="Martin F."/>
        </authorList>
    </citation>
    <scope>NUCLEOTIDE SEQUENCE [LARGE SCALE GENOMIC DNA]</scope>
    <source>
        <strain evidence="2">LaAM-08-1</strain>
    </source>
</reference>
<accession>A0A0C9YCC0</accession>
<dbReference type="AlphaFoldDB" id="A0A0C9YCC0"/>
<sequence>MTETELHLLKTQAKCNVMKKNDKNLSELELNSFCYKLHKKNICLRMDLVITFSILNRF</sequence>
<proteinExistence type="predicted"/>
<dbReference type="EMBL" id="KN838557">
    <property type="protein sequence ID" value="KIK05838.1"/>
    <property type="molecule type" value="Genomic_DNA"/>
</dbReference>
<dbReference type="OrthoDB" id="3093625at2759"/>
<keyword evidence="2" id="KW-1185">Reference proteome</keyword>
<protein>
    <submittedName>
        <fullName evidence="1">Uncharacterized protein</fullName>
    </submittedName>
</protein>
<reference evidence="1 2" key="1">
    <citation type="submission" date="2014-04" db="EMBL/GenBank/DDBJ databases">
        <authorList>
            <consortium name="DOE Joint Genome Institute"/>
            <person name="Kuo A."/>
            <person name="Kohler A."/>
            <person name="Nagy L.G."/>
            <person name="Floudas D."/>
            <person name="Copeland A."/>
            <person name="Barry K.W."/>
            <person name="Cichocki N."/>
            <person name="Veneault-Fourrey C."/>
            <person name="LaButti K."/>
            <person name="Lindquist E.A."/>
            <person name="Lipzen A."/>
            <person name="Lundell T."/>
            <person name="Morin E."/>
            <person name="Murat C."/>
            <person name="Sun H."/>
            <person name="Tunlid A."/>
            <person name="Henrissat B."/>
            <person name="Grigoriev I.V."/>
            <person name="Hibbett D.S."/>
            <person name="Martin F."/>
            <person name="Nordberg H.P."/>
            <person name="Cantor M.N."/>
            <person name="Hua S.X."/>
        </authorList>
    </citation>
    <scope>NUCLEOTIDE SEQUENCE [LARGE SCALE GENOMIC DNA]</scope>
    <source>
        <strain evidence="1 2">LaAM-08-1</strain>
    </source>
</reference>
<gene>
    <name evidence="1" type="ORF">K443DRAFT_638715</name>
</gene>
<organism evidence="1 2">
    <name type="scientific">Laccaria amethystina LaAM-08-1</name>
    <dbReference type="NCBI Taxonomy" id="1095629"/>
    <lineage>
        <taxon>Eukaryota</taxon>
        <taxon>Fungi</taxon>
        <taxon>Dikarya</taxon>
        <taxon>Basidiomycota</taxon>
        <taxon>Agaricomycotina</taxon>
        <taxon>Agaricomycetes</taxon>
        <taxon>Agaricomycetidae</taxon>
        <taxon>Agaricales</taxon>
        <taxon>Agaricineae</taxon>
        <taxon>Hydnangiaceae</taxon>
        <taxon>Laccaria</taxon>
    </lineage>
</organism>